<dbReference type="Gene3D" id="3.40.50.150">
    <property type="entry name" value="Vaccinia Virus protein VP39"/>
    <property type="match status" value="1"/>
</dbReference>
<reference evidence="1 2" key="1">
    <citation type="submission" date="2017-03" db="EMBL/GenBank/DDBJ databases">
        <title>Complete genome sequence of Paenibacillus Kribbensis producing bioflocculants.</title>
        <authorList>
            <person name="Lee H.-G."/>
            <person name="Oh H.-M."/>
        </authorList>
    </citation>
    <scope>NUCLEOTIDE SEQUENCE [LARGE SCALE GENOMIC DNA]</scope>
    <source>
        <strain evidence="1 2">AM49</strain>
    </source>
</reference>
<dbReference type="CDD" id="cd02440">
    <property type="entry name" value="AdoMet_MTases"/>
    <property type="match status" value="1"/>
</dbReference>
<protein>
    <recommendedName>
        <fullName evidence="3">Methyltransferase</fullName>
    </recommendedName>
</protein>
<name>A0A222WUV7_9BACL</name>
<dbReference type="OrthoDB" id="9791837at2"/>
<evidence type="ECO:0008006" key="3">
    <source>
        <dbReference type="Google" id="ProtNLM"/>
    </source>
</evidence>
<dbReference type="InterPro" id="IPR029063">
    <property type="entry name" value="SAM-dependent_MTases_sf"/>
</dbReference>
<sequence>MYEHVFLNQYGYYELKNKPTKDELDEYYSKKYYQDPKGSYEASYSPEEITYSNNQLERKYYLIRKLIGELDSNQSYKFLDIGCGEGWALKFFREKSWQVTGMDFSNYGCKQFNPDCVEDILVGDIEKTIKSSLNKGKYHCILLDNVLEHLLDPLETLKYCSSLLEPNGVLIIEVPNDFSPIQKKLYEENYVSRNYWVVSPDHISYFNRMGLASLCKEAGFSEEYFIGDYPIDLNLFNPNTNYINDSTKGNSCHKERIAIENLLNDLSIEKTLNLYSALGELGFGRQLTGFFQKKECNL</sequence>
<gene>
    <name evidence="1" type="ORF">B4V02_25610</name>
</gene>
<dbReference type="STRING" id="172713.GCA_001705305_01191"/>
<dbReference type="EMBL" id="CP020028">
    <property type="protein sequence ID" value="ASR49808.1"/>
    <property type="molecule type" value="Genomic_DNA"/>
</dbReference>
<dbReference type="KEGG" id="pkb:B4V02_25610"/>
<keyword evidence="2" id="KW-1185">Reference proteome</keyword>
<dbReference type="AlphaFoldDB" id="A0A222WUV7"/>
<organism evidence="1 2">
    <name type="scientific">Paenibacillus kribbensis</name>
    <dbReference type="NCBI Taxonomy" id="172713"/>
    <lineage>
        <taxon>Bacteria</taxon>
        <taxon>Bacillati</taxon>
        <taxon>Bacillota</taxon>
        <taxon>Bacilli</taxon>
        <taxon>Bacillales</taxon>
        <taxon>Paenibacillaceae</taxon>
        <taxon>Paenibacillus</taxon>
    </lineage>
</organism>
<dbReference type="RefSeq" id="WP_094156888.1">
    <property type="nucleotide sequence ID" value="NZ_CP020028.1"/>
</dbReference>
<accession>A0A222WUV7</accession>
<evidence type="ECO:0000313" key="2">
    <source>
        <dbReference type="Proteomes" id="UP000214666"/>
    </source>
</evidence>
<dbReference type="Proteomes" id="UP000214666">
    <property type="component" value="Chromosome"/>
</dbReference>
<dbReference type="PANTHER" id="PTHR43861">
    <property type="entry name" value="TRANS-ACONITATE 2-METHYLTRANSFERASE-RELATED"/>
    <property type="match status" value="1"/>
</dbReference>
<dbReference type="Pfam" id="PF13489">
    <property type="entry name" value="Methyltransf_23"/>
    <property type="match status" value="1"/>
</dbReference>
<evidence type="ECO:0000313" key="1">
    <source>
        <dbReference type="EMBL" id="ASR49808.1"/>
    </source>
</evidence>
<dbReference type="SUPFAM" id="SSF53335">
    <property type="entry name" value="S-adenosyl-L-methionine-dependent methyltransferases"/>
    <property type="match status" value="1"/>
</dbReference>
<proteinExistence type="predicted"/>